<dbReference type="Proteomes" id="UP000295601">
    <property type="component" value="Unassembled WGS sequence"/>
</dbReference>
<sequence length="170" mass="18038">MNSQRRVGPAFAMTAGVAGALVLAAMFPANAVGEWNTPTDPWEATQEWIMTNSLHAEPGMAPIPDSIEPLEQTAEGYFLYGAVSQAGSVMFGFVNETGGVTCGAAEGTPEEEPEFSVAECGWGFSDPDYFGAAWVELAPASPTGYRHHLRSFATQAELDASFADHENSAE</sequence>
<dbReference type="OrthoDB" id="4990685at2"/>
<keyword evidence="3" id="KW-1185">Reference proteome</keyword>
<feature type="signal peptide" evidence="1">
    <location>
        <begin position="1"/>
        <end position="31"/>
    </location>
</feature>
<dbReference type="RefSeq" id="WP_133616376.1">
    <property type="nucleotide sequence ID" value="NZ_CP080492.1"/>
</dbReference>
<comment type="caution">
    <text evidence="2">The sequence shown here is derived from an EMBL/GenBank/DDBJ whole genome shotgun (WGS) entry which is preliminary data.</text>
</comment>
<accession>A0A4R6S190</accession>
<feature type="chain" id="PRO_5020282096" evidence="1">
    <location>
        <begin position="32"/>
        <end position="170"/>
    </location>
</feature>
<organism evidence="2 3">
    <name type="scientific">Leucobacter luti</name>
    <dbReference type="NCBI Taxonomy" id="340320"/>
    <lineage>
        <taxon>Bacteria</taxon>
        <taxon>Bacillati</taxon>
        <taxon>Actinomycetota</taxon>
        <taxon>Actinomycetes</taxon>
        <taxon>Micrococcales</taxon>
        <taxon>Microbacteriaceae</taxon>
        <taxon>Leucobacter</taxon>
    </lineage>
</organism>
<evidence type="ECO:0000256" key="1">
    <source>
        <dbReference type="SAM" id="SignalP"/>
    </source>
</evidence>
<proteinExistence type="predicted"/>
<protein>
    <submittedName>
        <fullName evidence="2">Uncharacterized protein</fullName>
    </submittedName>
</protein>
<keyword evidence="1" id="KW-0732">Signal</keyword>
<evidence type="ECO:0000313" key="2">
    <source>
        <dbReference type="EMBL" id="TDP93319.1"/>
    </source>
</evidence>
<evidence type="ECO:0000313" key="3">
    <source>
        <dbReference type="Proteomes" id="UP000295601"/>
    </source>
</evidence>
<dbReference type="AlphaFoldDB" id="A0A4R6S190"/>
<dbReference type="EMBL" id="SNYA01000003">
    <property type="protein sequence ID" value="TDP93319.1"/>
    <property type="molecule type" value="Genomic_DNA"/>
</dbReference>
<name>A0A4R6S190_9MICO</name>
<gene>
    <name evidence="2" type="ORF">EDF62_1298</name>
</gene>
<reference evidence="2 3" key="1">
    <citation type="submission" date="2019-03" db="EMBL/GenBank/DDBJ databases">
        <title>Genomic analyses of the natural microbiome of Caenorhabditis elegans.</title>
        <authorList>
            <person name="Samuel B."/>
        </authorList>
    </citation>
    <scope>NUCLEOTIDE SEQUENCE [LARGE SCALE GENOMIC DNA]</scope>
    <source>
        <strain evidence="2 3">JUb18</strain>
    </source>
</reference>